<proteinExistence type="predicted"/>
<protein>
    <submittedName>
        <fullName evidence="1">Uncharacterized protein</fullName>
    </submittedName>
</protein>
<sequence length="35" mass="4004">MPFSKTPRGESALYPSMFEASYLMKHKVTIKSNLI</sequence>
<dbReference type="EMBL" id="GGEC01051835">
    <property type="protein sequence ID" value="MBX32319.1"/>
    <property type="molecule type" value="Transcribed_RNA"/>
</dbReference>
<evidence type="ECO:0000313" key="1">
    <source>
        <dbReference type="EMBL" id="MBX32319.1"/>
    </source>
</evidence>
<reference evidence="1" key="1">
    <citation type="submission" date="2018-02" db="EMBL/GenBank/DDBJ databases">
        <title>Rhizophora mucronata_Transcriptome.</title>
        <authorList>
            <person name="Meera S.P."/>
            <person name="Sreeshan A."/>
            <person name="Augustine A."/>
        </authorList>
    </citation>
    <scope>NUCLEOTIDE SEQUENCE</scope>
    <source>
        <tissue evidence="1">Leaf</tissue>
    </source>
</reference>
<dbReference type="AlphaFoldDB" id="A0A2P2MQ17"/>
<name>A0A2P2MQ17_RHIMU</name>
<organism evidence="1">
    <name type="scientific">Rhizophora mucronata</name>
    <name type="common">Asiatic mangrove</name>
    <dbReference type="NCBI Taxonomy" id="61149"/>
    <lineage>
        <taxon>Eukaryota</taxon>
        <taxon>Viridiplantae</taxon>
        <taxon>Streptophyta</taxon>
        <taxon>Embryophyta</taxon>
        <taxon>Tracheophyta</taxon>
        <taxon>Spermatophyta</taxon>
        <taxon>Magnoliopsida</taxon>
        <taxon>eudicotyledons</taxon>
        <taxon>Gunneridae</taxon>
        <taxon>Pentapetalae</taxon>
        <taxon>rosids</taxon>
        <taxon>fabids</taxon>
        <taxon>Malpighiales</taxon>
        <taxon>Rhizophoraceae</taxon>
        <taxon>Rhizophora</taxon>
    </lineage>
</organism>
<accession>A0A2P2MQ17</accession>